<dbReference type="RefSeq" id="WP_163059961.1">
    <property type="nucleotide sequence ID" value="NZ_JAAGLI010000686.1"/>
</dbReference>
<sequence length="74" mass="7837">SAPRPSGPPRPADLLLDGLALRIGDGLAAGLPVLRPALEVFRGPDLSEEDGLRWLWLAGVTASTLWDHGAWSVL</sequence>
<evidence type="ECO:0000313" key="2">
    <source>
        <dbReference type="Proteomes" id="UP000475532"/>
    </source>
</evidence>
<reference evidence="1 2" key="1">
    <citation type="submission" date="2020-01" db="EMBL/GenBank/DDBJ databases">
        <title>Insect and environment-associated Actinomycetes.</title>
        <authorList>
            <person name="Currrie C."/>
            <person name="Chevrette M."/>
            <person name="Carlson C."/>
            <person name="Stubbendieck R."/>
            <person name="Wendt-Pienkowski E."/>
        </authorList>
    </citation>
    <scope>NUCLEOTIDE SEQUENCE [LARGE SCALE GENOMIC DNA]</scope>
    <source>
        <strain evidence="1 2">SID10258</strain>
    </source>
</reference>
<feature type="non-terminal residue" evidence="1">
    <location>
        <position position="74"/>
    </location>
</feature>
<gene>
    <name evidence="1" type="ORF">G3I70_25370</name>
</gene>
<protein>
    <submittedName>
        <fullName evidence="1">Uncharacterized protein</fullName>
    </submittedName>
</protein>
<proteinExistence type="predicted"/>
<name>A0A6L9QKB3_9ACTN</name>
<evidence type="ECO:0000313" key="1">
    <source>
        <dbReference type="EMBL" id="NEA25795.1"/>
    </source>
</evidence>
<organism evidence="1 2">
    <name type="scientific">Actinomadura bangladeshensis</name>
    <dbReference type="NCBI Taxonomy" id="453573"/>
    <lineage>
        <taxon>Bacteria</taxon>
        <taxon>Bacillati</taxon>
        <taxon>Actinomycetota</taxon>
        <taxon>Actinomycetes</taxon>
        <taxon>Streptosporangiales</taxon>
        <taxon>Thermomonosporaceae</taxon>
        <taxon>Actinomadura</taxon>
    </lineage>
</organism>
<accession>A0A6L9QKB3</accession>
<feature type="non-terminal residue" evidence="1">
    <location>
        <position position="1"/>
    </location>
</feature>
<dbReference type="AlphaFoldDB" id="A0A6L9QKB3"/>
<dbReference type="Proteomes" id="UP000475532">
    <property type="component" value="Unassembled WGS sequence"/>
</dbReference>
<comment type="caution">
    <text evidence="1">The sequence shown here is derived from an EMBL/GenBank/DDBJ whole genome shotgun (WGS) entry which is preliminary data.</text>
</comment>
<dbReference type="EMBL" id="JAAGLI010000686">
    <property type="protein sequence ID" value="NEA25795.1"/>
    <property type="molecule type" value="Genomic_DNA"/>
</dbReference>